<name>A0A2R5G221_9STRA</name>
<sequence length="81" mass="9536">MAGLLYYTLGLNGRRYLQICLTDNDNRMLARLFSYDQTTQITLAGIFLMLLIVDYMFLDEPQFKFDPDYANWARQTTPAHF</sequence>
<protein>
    <submittedName>
        <fullName evidence="2">Uncharacterized protein</fullName>
    </submittedName>
</protein>
<dbReference type="AlphaFoldDB" id="A0A2R5G221"/>
<evidence type="ECO:0000313" key="2">
    <source>
        <dbReference type="EMBL" id="GBG24359.1"/>
    </source>
</evidence>
<dbReference type="InParanoid" id="A0A2R5G221"/>
<comment type="caution">
    <text evidence="2">The sequence shown here is derived from an EMBL/GenBank/DDBJ whole genome shotgun (WGS) entry which is preliminary data.</text>
</comment>
<dbReference type="OrthoDB" id="159186at2759"/>
<feature type="transmembrane region" description="Helical" evidence="1">
    <location>
        <begin position="41"/>
        <end position="58"/>
    </location>
</feature>
<evidence type="ECO:0000256" key="1">
    <source>
        <dbReference type="SAM" id="Phobius"/>
    </source>
</evidence>
<dbReference type="Proteomes" id="UP000241890">
    <property type="component" value="Unassembled WGS sequence"/>
</dbReference>
<gene>
    <name evidence="2" type="ORF">FCC1311_005772</name>
</gene>
<keyword evidence="1" id="KW-1133">Transmembrane helix</keyword>
<keyword evidence="1" id="KW-0812">Transmembrane</keyword>
<evidence type="ECO:0000313" key="3">
    <source>
        <dbReference type="Proteomes" id="UP000241890"/>
    </source>
</evidence>
<dbReference type="EMBL" id="BEYU01000005">
    <property type="protein sequence ID" value="GBG24359.1"/>
    <property type="molecule type" value="Genomic_DNA"/>
</dbReference>
<accession>A0A2R5G221</accession>
<reference evidence="2 3" key="1">
    <citation type="submission" date="2017-12" db="EMBL/GenBank/DDBJ databases">
        <title>Sequencing, de novo assembly and annotation of complete genome of a new Thraustochytrid species, strain FCC1311.</title>
        <authorList>
            <person name="Sedici K."/>
            <person name="Godart F."/>
            <person name="Aiese Cigliano R."/>
            <person name="Sanseverino W."/>
            <person name="Barakat M."/>
            <person name="Ortet P."/>
            <person name="Marechal E."/>
            <person name="Cagnac O."/>
            <person name="Amato A."/>
        </authorList>
    </citation>
    <scope>NUCLEOTIDE SEQUENCE [LARGE SCALE GENOMIC DNA]</scope>
</reference>
<keyword evidence="1" id="KW-0472">Membrane</keyword>
<keyword evidence="3" id="KW-1185">Reference proteome</keyword>
<proteinExistence type="predicted"/>
<organism evidence="2 3">
    <name type="scientific">Hondaea fermentalgiana</name>
    <dbReference type="NCBI Taxonomy" id="2315210"/>
    <lineage>
        <taxon>Eukaryota</taxon>
        <taxon>Sar</taxon>
        <taxon>Stramenopiles</taxon>
        <taxon>Bigyra</taxon>
        <taxon>Labyrinthulomycetes</taxon>
        <taxon>Thraustochytrida</taxon>
        <taxon>Thraustochytriidae</taxon>
        <taxon>Hondaea</taxon>
    </lineage>
</organism>